<gene>
    <name evidence="2" type="ORF">HF086_018166</name>
</gene>
<feature type="region of interest" description="Disordered" evidence="1">
    <location>
        <begin position="1"/>
        <end position="34"/>
    </location>
</feature>
<protein>
    <recommendedName>
        <fullName evidence="4">Gag-like protein</fullName>
    </recommendedName>
</protein>
<name>A0A922MQ56_SPOEX</name>
<accession>A0A922MQ56</accession>
<evidence type="ECO:0000313" key="2">
    <source>
        <dbReference type="EMBL" id="KAH9640500.1"/>
    </source>
</evidence>
<dbReference type="AlphaFoldDB" id="A0A922MQ56"/>
<evidence type="ECO:0000313" key="3">
    <source>
        <dbReference type="Proteomes" id="UP000814243"/>
    </source>
</evidence>
<comment type="caution">
    <text evidence="2">The sequence shown here is derived from an EMBL/GenBank/DDBJ whole genome shotgun (WGS) entry which is preliminary data.</text>
</comment>
<sequence>MGKVKKRKKDPPDGVAAADTQSDSSSEASEFEDPTRKYQIFKVPGYSRRYPETCKKTEYIVFLTHIDEKQQFSDKDRLAISNAIRKHCVTGVLHLRPINKFKIAITFDLSNNANVFLKNKKLLDELKLKATIPASDTEVTGVLTSVPIGLSNERIFSLIGSSRNIIQVRRFMRRVRTEQGIASFQPTQTVAVTFASTELPEYVYLDNWRHEVSVYVPPVKQCLHCLRFGHIAKFCRNTEVCSICAEGHNYKKCLKDPKNDAKCANCGGNHIAISNVCPQKKLKVEQNKIKSMSIKYSELFKETNFPQLHAKTLETQIQNLTKSDTFMNILTQAITKIILQQKDKPINSISIKEILHQTFRNNHTPSK</sequence>
<reference evidence="2" key="1">
    <citation type="journal article" date="2021" name="G3 (Bethesda)">
        <title>Genome and transcriptome analysis of the beet armyworm Spodoptera exigua reveals targets for pest control. .</title>
        <authorList>
            <person name="Simon S."/>
            <person name="Breeschoten T."/>
            <person name="Jansen H.J."/>
            <person name="Dirks R.P."/>
            <person name="Schranz M.E."/>
            <person name="Ros V.I.D."/>
        </authorList>
    </citation>
    <scope>NUCLEOTIDE SEQUENCE</scope>
    <source>
        <strain evidence="2">TB_SE_WUR_2020</strain>
    </source>
</reference>
<evidence type="ECO:0000256" key="1">
    <source>
        <dbReference type="SAM" id="MobiDB-lite"/>
    </source>
</evidence>
<proteinExistence type="predicted"/>
<dbReference type="EMBL" id="JACEFF010000281">
    <property type="protein sequence ID" value="KAH9640500.1"/>
    <property type="molecule type" value="Genomic_DNA"/>
</dbReference>
<dbReference type="Proteomes" id="UP000814243">
    <property type="component" value="Unassembled WGS sequence"/>
</dbReference>
<feature type="compositionally biased region" description="Low complexity" evidence="1">
    <location>
        <begin position="16"/>
        <end position="28"/>
    </location>
</feature>
<evidence type="ECO:0008006" key="4">
    <source>
        <dbReference type="Google" id="ProtNLM"/>
    </source>
</evidence>
<organism evidence="2 3">
    <name type="scientific">Spodoptera exigua</name>
    <name type="common">Beet armyworm</name>
    <name type="synonym">Noctua fulgens</name>
    <dbReference type="NCBI Taxonomy" id="7107"/>
    <lineage>
        <taxon>Eukaryota</taxon>
        <taxon>Metazoa</taxon>
        <taxon>Ecdysozoa</taxon>
        <taxon>Arthropoda</taxon>
        <taxon>Hexapoda</taxon>
        <taxon>Insecta</taxon>
        <taxon>Pterygota</taxon>
        <taxon>Neoptera</taxon>
        <taxon>Endopterygota</taxon>
        <taxon>Lepidoptera</taxon>
        <taxon>Glossata</taxon>
        <taxon>Ditrysia</taxon>
        <taxon>Noctuoidea</taxon>
        <taxon>Noctuidae</taxon>
        <taxon>Amphipyrinae</taxon>
        <taxon>Spodoptera</taxon>
    </lineage>
</organism>